<feature type="short sequence motif" description="'KMSKS' region" evidence="10">
    <location>
        <begin position="308"/>
        <end position="312"/>
    </location>
</feature>
<feature type="binding site" evidence="10">
    <location>
        <position position="251"/>
    </location>
    <ligand>
        <name>Zn(2+)</name>
        <dbReference type="ChEBI" id="CHEBI:29105"/>
    </ligand>
</feature>
<dbReference type="PANTHER" id="PTHR10890">
    <property type="entry name" value="CYSTEINYL-TRNA SYNTHETASE"/>
    <property type="match status" value="1"/>
</dbReference>
<feature type="binding site" evidence="10">
    <location>
        <position position="247"/>
    </location>
    <ligand>
        <name>L-cysteinyl-5'-AMP</name>
        <dbReference type="ChEBI" id="CHEBI:144924"/>
    </ligand>
</feature>
<feature type="short sequence motif" description="'HIGH' region" evidence="10">
    <location>
        <begin position="46"/>
        <end position="56"/>
    </location>
</feature>
<feature type="binding site" evidence="10">
    <location>
        <position position="59"/>
    </location>
    <ligand>
        <name>L-cysteinyl-5'-AMP</name>
        <dbReference type="ChEBI" id="CHEBI:144924"/>
    </ligand>
</feature>
<dbReference type="GO" id="GO:0010125">
    <property type="term" value="P:mycothiol biosynthetic process"/>
    <property type="evidence" value="ECO:0007669"/>
    <property type="project" value="UniProtKB-UniRule"/>
</dbReference>
<evidence type="ECO:0000259" key="12">
    <source>
        <dbReference type="Pfam" id="PF01406"/>
    </source>
</evidence>
<feature type="binding site" evidence="10">
    <location>
        <position position="44"/>
    </location>
    <ligand>
        <name>Zn(2+)</name>
        <dbReference type="ChEBI" id="CHEBI:29105"/>
    </ligand>
</feature>
<protein>
    <recommendedName>
        <fullName evidence="10">L-cysteine:1D-myo-inositol 2-amino-2-deoxy-alpha-D-glucopyranoside ligase</fullName>
        <shortName evidence="10">L-Cys:GlcN-Ins ligase</shortName>
        <ecNumber evidence="10">6.3.1.13</ecNumber>
    </recommendedName>
    <alternativeName>
        <fullName evidence="10">Mycothiol ligase</fullName>
        <shortName evidence="10">MSH ligase</shortName>
    </alternativeName>
</protein>
<proteinExistence type="inferred from homology"/>
<dbReference type="GO" id="GO:0008270">
    <property type="term" value="F:zinc ion binding"/>
    <property type="evidence" value="ECO:0007669"/>
    <property type="project" value="UniProtKB-UniRule"/>
</dbReference>
<dbReference type="KEGG" id="kvr:CIB50_0001736"/>
<accession>A0A7D7L057</accession>
<dbReference type="AlphaFoldDB" id="A0A7D7L057"/>
<evidence type="ECO:0000256" key="6">
    <source>
        <dbReference type="ARBA" id="ARBA00022741"/>
    </source>
</evidence>
<dbReference type="SUPFAM" id="SSF52374">
    <property type="entry name" value="Nucleotidylyl transferase"/>
    <property type="match status" value="1"/>
</dbReference>
<dbReference type="InterPro" id="IPR024909">
    <property type="entry name" value="Cys-tRNA/MSH_ligase"/>
</dbReference>
<dbReference type="Pfam" id="PF01406">
    <property type="entry name" value="tRNA-synt_1e"/>
    <property type="match status" value="1"/>
</dbReference>
<evidence type="ECO:0000313" key="14">
    <source>
        <dbReference type="Proteomes" id="UP000216825"/>
    </source>
</evidence>
<dbReference type="InterPro" id="IPR014729">
    <property type="entry name" value="Rossmann-like_a/b/a_fold"/>
</dbReference>
<evidence type="ECO:0000256" key="10">
    <source>
        <dbReference type="HAMAP-Rule" id="MF_01697"/>
    </source>
</evidence>
<feature type="binding site" evidence="10">
    <location>
        <begin position="269"/>
        <end position="271"/>
    </location>
    <ligand>
        <name>L-cysteinyl-5'-AMP</name>
        <dbReference type="ChEBI" id="CHEBI:144924"/>
    </ligand>
</feature>
<keyword evidence="4 10" id="KW-0436">Ligase</keyword>
<dbReference type="GO" id="GO:0005829">
    <property type="term" value="C:cytosol"/>
    <property type="evidence" value="ECO:0007669"/>
    <property type="project" value="TreeGrafter"/>
</dbReference>
<dbReference type="Gene3D" id="3.40.50.620">
    <property type="entry name" value="HUPs"/>
    <property type="match status" value="1"/>
</dbReference>
<dbReference type="InterPro" id="IPR032678">
    <property type="entry name" value="tRNA-synt_1_cat_dom"/>
</dbReference>
<keyword evidence="8 10" id="KW-0067">ATP-binding</keyword>
<dbReference type="GO" id="GO:0004817">
    <property type="term" value="F:cysteine-tRNA ligase activity"/>
    <property type="evidence" value="ECO:0007669"/>
    <property type="project" value="TreeGrafter"/>
</dbReference>
<evidence type="ECO:0000256" key="5">
    <source>
        <dbReference type="ARBA" id="ARBA00022723"/>
    </source>
</evidence>
<keyword evidence="6 10" id="KW-0547">Nucleotide-binding</keyword>
<comment type="catalytic activity">
    <reaction evidence="9 10">
        <text>1D-myo-inositol 2-amino-2-deoxy-alpha-D-glucopyranoside + L-cysteine + ATP = 1D-myo-inositol 2-(L-cysteinylamino)-2-deoxy-alpha-D-glucopyranoside + AMP + diphosphate + H(+)</text>
        <dbReference type="Rhea" id="RHEA:26176"/>
        <dbReference type="ChEBI" id="CHEBI:15378"/>
        <dbReference type="ChEBI" id="CHEBI:30616"/>
        <dbReference type="ChEBI" id="CHEBI:33019"/>
        <dbReference type="ChEBI" id="CHEBI:35235"/>
        <dbReference type="ChEBI" id="CHEBI:58886"/>
        <dbReference type="ChEBI" id="CHEBI:58887"/>
        <dbReference type="ChEBI" id="CHEBI:456215"/>
        <dbReference type="EC" id="6.3.1.13"/>
    </reaction>
</comment>
<dbReference type="RefSeq" id="WP_094393841.1">
    <property type="nucleotide sequence ID" value="NZ_CP059343.1"/>
</dbReference>
<feature type="short sequence motif" description="'ERGGDP' region" evidence="10">
    <location>
        <begin position="206"/>
        <end position="211"/>
    </location>
</feature>
<feature type="binding site" evidence="10">
    <location>
        <begin position="82"/>
        <end position="84"/>
    </location>
    <ligand>
        <name>L-cysteinyl-5'-AMP</name>
        <dbReference type="ChEBI" id="CHEBI:144924"/>
    </ligand>
</feature>
<dbReference type="EC" id="6.3.1.13" evidence="10"/>
<dbReference type="NCBIfam" id="TIGR03447">
    <property type="entry name" value="mycothiol_MshC"/>
    <property type="match status" value="1"/>
</dbReference>
<dbReference type="Gene3D" id="1.20.120.640">
    <property type="entry name" value="Anticodon-binding domain of a subclass of class I aminoacyl-tRNA synthetases"/>
    <property type="match status" value="1"/>
</dbReference>
<gene>
    <name evidence="10 13" type="primary">mshC</name>
    <name evidence="13" type="ORF">CIB50_0001736</name>
</gene>
<comment type="function">
    <text evidence="1 10">Catalyzes the ATP-dependent condensation of GlcN-Ins and L-cysteine to form L-Cys-GlcN-Ins.</text>
</comment>
<dbReference type="GO" id="GO:0035446">
    <property type="term" value="F:cysteine-glucosaminylinositol ligase activity"/>
    <property type="evidence" value="ECO:0007669"/>
    <property type="project" value="UniProtKB-UniRule"/>
</dbReference>
<sequence length="436" mass="47209">MKSWPSRPVPELPGASSVPRVHDTSTGRPEAMAPLGDRAGLYVCGITPYDATHMGHAATYVAFDLLNRAWRDAGYPVDYVQNVTDVDDPLLERANATGVDWRELAESQTQLFRTDMEALNVLAPEHYVGATEAVEWIVPAVERLVERGLAYRVPAGTGQDGEPAPAGDVYFDVDAAGQLREDDPDAWVVGSTCRMDREQMMPLFADHGGDPDRTGKRDALDPLLWRVERPGEPSWDGGSLDRGRPGWHIECSVIALKYLPTPFTVQGGGSDLAFPHHDMGAGHAYALSSEPMAQHYVHTAMVGLDGEKMSKSKGNLVLVSTLRQQGVDPAAIRVAILSNHYRTDWFWTDELLEDSQRRLARWREAAAKPETAGAQALLEAVRAALAEDLNAPAALLAVDAWAARNLGGAAAHGSEASAEDAQLARNTLEALLGVVL</sequence>
<feature type="binding site" evidence="10">
    <location>
        <begin position="44"/>
        <end position="47"/>
    </location>
    <ligand>
        <name>L-cysteinyl-5'-AMP</name>
        <dbReference type="ChEBI" id="CHEBI:144924"/>
    </ligand>
</feature>
<dbReference type="GO" id="GO:0005524">
    <property type="term" value="F:ATP binding"/>
    <property type="evidence" value="ECO:0007669"/>
    <property type="project" value="UniProtKB-KW"/>
</dbReference>
<evidence type="ECO:0000256" key="1">
    <source>
        <dbReference type="ARBA" id="ARBA00003679"/>
    </source>
</evidence>
<evidence type="ECO:0000256" key="9">
    <source>
        <dbReference type="ARBA" id="ARBA00048350"/>
    </source>
</evidence>
<feature type="binding site" evidence="10">
    <location>
        <position position="276"/>
    </location>
    <ligand>
        <name>Zn(2+)</name>
        <dbReference type="ChEBI" id="CHEBI:29105"/>
    </ligand>
</feature>
<comment type="cofactor">
    <cofactor evidence="10">
        <name>Zn(2+)</name>
        <dbReference type="ChEBI" id="CHEBI:29105"/>
    </cofactor>
    <text evidence="10">Binds 1 zinc ion per subunit.</text>
</comment>
<dbReference type="HAMAP" id="MF_01697">
    <property type="entry name" value="MshC"/>
    <property type="match status" value="1"/>
</dbReference>
<comment type="subunit">
    <text evidence="3 10">Monomer.</text>
</comment>
<feature type="region of interest" description="Disordered" evidence="11">
    <location>
        <begin position="1"/>
        <end position="32"/>
    </location>
</feature>
<reference evidence="13" key="2">
    <citation type="submission" date="2020-07" db="EMBL/GenBank/DDBJ databases">
        <title>Genome of starter culture bacteria Kocuria salsicia reveals its technological properties and safety for usage in meat industry.</title>
        <authorList>
            <person name="Michael M."/>
            <person name="Konstantin K."/>
            <person name="Evgenii K."/>
            <person name="Galina S."/>
            <person name="Oksana K."/>
            <person name="Andrei L."/>
        </authorList>
    </citation>
    <scope>NUCLEOTIDE SEQUENCE [LARGE SCALE GENOMIC DNA]</scope>
    <source>
        <strain evidence="13">80</strain>
    </source>
</reference>
<evidence type="ECO:0000256" key="3">
    <source>
        <dbReference type="ARBA" id="ARBA00011245"/>
    </source>
</evidence>
<keyword evidence="5 10" id="KW-0479">Metal-binding</keyword>
<organism evidence="13 14">
    <name type="scientific">Kocuria varians</name>
    <name type="common">Micrococcus varians</name>
    <dbReference type="NCBI Taxonomy" id="1272"/>
    <lineage>
        <taxon>Bacteria</taxon>
        <taxon>Bacillati</taxon>
        <taxon>Actinomycetota</taxon>
        <taxon>Actinomycetes</taxon>
        <taxon>Micrococcales</taxon>
        <taxon>Micrococcaceae</taxon>
        <taxon>Kocuria</taxon>
    </lineage>
</organism>
<evidence type="ECO:0000256" key="11">
    <source>
        <dbReference type="SAM" id="MobiDB-lite"/>
    </source>
</evidence>
<keyword evidence="7 10" id="KW-0862">Zinc</keyword>
<comment type="similarity">
    <text evidence="2 10">Belongs to the class-I aminoacyl-tRNA synthetase family. MshC subfamily.</text>
</comment>
<evidence type="ECO:0000256" key="7">
    <source>
        <dbReference type="ARBA" id="ARBA00022833"/>
    </source>
</evidence>
<dbReference type="EMBL" id="CP059343">
    <property type="protein sequence ID" value="QMS57011.1"/>
    <property type="molecule type" value="Genomic_DNA"/>
</dbReference>
<feature type="domain" description="tRNA synthetases class I catalytic" evidence="12">
    <location>
        <begin position="38"/>
        <end position="356"/>
    </location>
</feature>
<reference evidence="13" key="1">
    <citation type="submission" date="2017-08" db="EMBL/GenBank/DDBJ databases">
        <authorList>
            <person name="Minaev M."/>
            <person name="Kurbakov K.A."/>
            <person name="Solodovnikova G.I."/>
            <person name="Kuznetsova O.A."/>
            <person name="Lisitsyn A.B."/>
        </authorList>
    </citation>
    <scope>NUCLEOTIDE SEQUENCE</scope>
    <source>
        <strain evidence="13">80</strain>
    </source>
</reference>
<feature type="binding site" evidence="10">
    <location>
        <position position="302"/>
    </location>
    <ligand>
        <name>L-cysteinyl-5'-AMP</name>
        <dbReference type="ChEBI" id="CHEBI:144924"/>
    </ligand>
</feature>
<evidence type="ECO:0000256" key="4">
    <source>
        <dbReference type="ARBA" id="ARBA00022598"/>
    </source>
</evidence>
<dbReference type="PRINTS" id="PR00983">
    <property type="entry name" value="TRNASYNTHCYS"/>
</dbReference>
<evidence type="ECO:0000256" key="2">
    <source>
        <dbReference type="ARBA" id="ARBA00007723"/>
    </source>
</evidence>
<name>A0A7D7L057_KOCVA</name>
<evidence type="ECO:0000256" key="8">
    <source>
        <dbReference type="ARBA" id="ARBA00022840"/>
    </source>
</evidence>
<evidence type="ECO:0000313" key="13">
    <source>
        <dbReference type="EMBL" id="QMS57011.1"/>
    </source>
</evidence>
<dbReference type="InterPro" id="IPR017812">
    <property type="entry name" value="Mycothiol_ligase_MshC"/>
</dbReference>
<dbReference type="GO" id="GO:0006423">
    <property type="term" value="P:cysteinyl-tRNA aminoacylation"/>
    <property type="evidence" value="ECO:0007669"/>
    <property type="project" value="TreeGrafter"/>
</dbReference>
<dbReference type="Proteomes" id="UP000216825">
    <property type="component" value="Chromosome"/>
</dbReference>
<dbReference type="PANTHER" id="PTHR10890:SF3">
    <property type="entry name" value="CYSTEINE--TRNA LIGASE, CYTOPLASMIC"/>
    <property type="match status" value="1"/>
</dbReference>
<keyword evidence="14" id="KW-1185">Reference proteome</keyword>